<organism evidence="1 2">
    <name type="scientific">Georgenia satyanarayanai</name>
    <dbReference type="NCBI Taxonomy" id="860221"/>
    <lineage>
        <taxon>Bacteria</taxon>
        <taxon>Bacillati</taxon>
        <taxon>Actinomycetota</taxon>
        <taxon>Actinomycetes</taxon>
        <taxon>Micrococcales</taxon>
        <taxon>Bogoriellaceae</taxon>
        <taxon>Georgenia</taxon>
    </lineage>
</organism>
<dbReference type="EMBL" id="UETB01000004">
    <property type="protein sequence ID" value="SSA40404.1"/>
    <property type="molecule type" value="Genomic_DNA"/>
</dbReference>
<name>A0A2Y9A7I0_9MICO</name>
<dbReference type="OrthoDB" id="10014402at2"/>
<dbReference type="Proteomes" id="UP000250222">
    <property type="component" value="Unassembled WGS sequence"/>
</dbReference>
<protein>
    <submittedName>
        <fullName evidence="1">Uncharacterized protein</fullName>
    </submittedName>
</protein>
<gene>
    <name evidence="1" type="ORF">SAMN05216184_104114</name>
</gene>
<proteinExistence type="predicted"/>
<keyword evidence="2" id="KW-1185">Reference proteome</keyword>
<evidence type="ECO:0000313" key="2">
    <source>
        <dbReference type="Proteomes" id="UP000250222"/>
    </source>
</evidence>
<accession>A0A2Y9A7I0</accession>
<sequence length="170" mass="19033">MSLTYEQQERAQKLYQAMLTTPHWVGGDGRSPLWWGHLVSSILVVTGEDEITYVTLRSEGREDEAGAFDLEGVIFTDRVAVHFTGVAVDRNDYLREPAVQAVPLSELTSVDVWSEADTQDQLTGMTWPGNVKATLLFRSGKSVAIPLRRPQNQDERTPLQRVVVGLSRHL</sequence>
<dbReference type="AlphaFoldDB" id="A0A2Y9A7I0"/>
<dbReference type="RefSeq" id="WP_110852042.1">
    <property type="nucleotide sequence ID" value="NZ_QKLZ01000004.1"/>
</dbReference>
<reference evidence="1 2" key="1">
    <citation type="submission" date="2016-10" db="EMBL/GenBank/DDBJ databases">
        <authorList>
            <person name="Cai Z."/>
        </authorList>
    </citation>
    <scope>NUCLEOTIDE SEQUENCE [LARGE SCALE GENOMIC DNA]</scope>
    <source>
        <strain evidence="1 2">CGMCC 1.10826</strain>
    </source>
</reference>
<evidence type="ECO:0000313" key="1">
    <source>
        <dbReference type="EMBL" id="SSA40404.1"/>
    </source>
</evidence>